<dbReference type="NCBIfam" id="TIGR02123">
    <property type="entry name" value="TRAP_fused"/>
    <property type="match status" value="1"/>
</dbReference>
<dbReference type="Proteomes" id="UP000240243">
    <property type="component" value="Unassembled WGS sequence"/>
</dbReference>
<feature type="transmembrane region" description="Helical" evidence="2">
    <location>
        <begin position="355"/>
        <end position="376"/>
    </location>
</feature>
<sequence length="650" mass="68963">MNRHLTLLQGYCTLLLGLAIAFIGIINAMPQFGLLPRFGPFNHEWLRPTIFFIAVLAVVIKQPFTSLLGQRASGLMLPGLMLDLALVGLAGYAFYDYYIVLKALNEALFFFEASNAYTALIGCVVILLLCWRIWGLALALVGTIGLLYFYTGEYWPGLFKRAPLDFVNATAESLWYNTANGVLGSLLGIVISTILPFILLGAVLESSGGGSSMIRIAFKLFRKSPGGPAHAAILASSMFGSVSGSAVANVVGTGVITIPMIRKRGFPPAFAGGVEATASTGGQIMPPIMGAAALVMADFTGVSYLTIIVAALIPALFYYGSLFVAVVYEARRLGDKLVQSREADEVIGEPTRQDYLNLLMVVVPILVIVLALVAGVSAPGSGILALFTLIPLSLILNPAVRKTPLKLLLSLAEGGYNFAALLMCIGAVGIVVGVLGATGLPTDFAMVVSQSAEGNLFISMLMAMGAALVLGMGMPTLPAYLTIILIMGPAMLSFGLEPLTAHMFVFYFGVASAITPPVAIAAFAAASISQASPLKTSVEATRIGLVIFVIPFAFVYYPELLLVAEAGPAYAWHEVLSIFVRLAFAVLLFSSALARFDRHALSAAESILRLVLGIGVLITSWQIHWAAFAIGLALLAVHRYKLNVKKELLV</sequence>
<keyword evidence="1" id="KW-1003">Cell membrane</keyword>
<feature type="transmembrane region" description="Helical" evidence="2">
    <location>
        <begin position="477"/>
        <end position="496"/>
    </location>
</feature>
<dbReference type="Pfam" id="PF06808">
    <property type="entry name" value="DctM"/>
    <property type="match status" value="1"/>
</dbReference>
<reference evidence="4 5" key="1">
    <citation type="submission" date="2018-03" db="EMBL/GenBank/DDBJ databases">
        <title>The draft genome of Zobellella sp. 59N8.</title>
        <authorList>
            <person name="Liu L."/>
            <person name="Li L."/>
            <person name="Zhang X."/>
            <person name="Liang L."/>
            <person name="Wang T."/>
        </authorList>
    </citation>
    <scope>NUCLEOTIDE SEQUENCE [LARGE SCALE GENOMIC DNA]</scope>
    <source>
        <strain evidence="4 5">59N8</strain>
    </source>
</reference>
<name>A0A2P7R1S2_9GAMM</name>
<dbReference type="PANTHER" id="PTHR43849:SF2">
    <property type="entry name" value="BLL3936 PROTEIN"/>
    <property type="match status" value="1"/>
</dbReference>
<dbReference type="OrthoDB" id="9759894at2"/>
<dbReference type="InterPro" id="IPR011853">
    <property type="entry name" value="TRAP_DctM-Dct_fused"/>
</dbReference>
<keyword evidence="5" id="KW-1185">Reference proteome</keyword>
<feature type="transmembrane region" description="Helical" evidence="2">
    <location>
        <begin position="578"/>
        <end position="596"/>
    </location>
</feature>
<feature type="transmembrane region" description="Helical" evidence="2">
    <location>
        <begin position="452"/>
        <end position="470"/>
    </location>
</feature>
<gene>
    <name evidence="4" type="ORF">C7H85_15430</name>
</gene>
<keyword evidence="1" id="KW-0813">Transport</keyword>
<comment type="subcellular location">
    <subcellularLocation>
        <location evidence="1">Cell inner membrane</location>
        <topology evidence="1">Multi-pass membrane protein</topology>
    </subcellularLocation>
</comment>
<feature type="transmembrane region" description="Helical" evidence="2">
    <location>
        <begin position="502"/>
        <end position="528"/>
    </location>
</feature>
<dbReference type="AlphaFoldDB" id="A0A2P7R1S2"/>
<feature type="transmembrane region" description="Helical" evidence="2">
    <location>
        <begin position="76"/>
        <end position="95"/>
    </location>
</feature>
<evidence type="ECO:0000313" key="4">
    <source>
        <dbReference type="EMBL" id="PSJ44134.1"/>
    </source>
</evidence>
<feature type="transmembrane region" description="Helical" evidence="2">
    <location>
        <begin position="107"/>
        <end position="128"/>
    </location>
</feature>
<protein>
    <submittedName>
        <fullName evidence="4">TRAP transporter permease DctM/Q</fullName>
    </submittedName>
</protein>
<comment type="caution">
    <text evidence="4">The sequence shown here is derived from an EMBL/GenBank/DDBJ whole genome shotgun (WGS) entry which is preliminary data.</text>
</comment>
<dbReference type="GO" id="GO:0022857">
    <property type="term" value="F:transmembrane transporter activity"/>
    <property type="evidence" value="ECO:0007669"/>
    <property type="project" value="UniProtKB-UniRule"/>
</dbReference>
<dbReference type="InterPro" id="IPR010656">
    <property type="entry name" value="DctM"/>
</dbReference>
<keyword evidence="1" id="KW-0997">Cell inner membrane</keyword>
<feature type="transmembrane region" description="Helical" evidence="2">
    <location>
        <begin position="304"/>
        <end position="328"/>
    </location>
</feature>
<comment type="function">
    <text evidence="1">Part of the tripartite ATP-independent periplasmic (TRAP) transport system.</text>
</comment>
<evidence type="ECO:0000313" key="5">
    <source>
        <dbReference type="Proteomes" id="UP000240243"/>
    </source>
</evidence>
<feature type="transmembrane region" description="Helical" evidence="2">
    <location>
        <begin position="231"/>
        <end position="258"/>
    </location>
</feature>
<feature type="transmembrane region" description="Helical" evidence="2">
    <location>
        <begin position="420"/>
        <end position="440"/>
    </location>
</feature>
<organism evidence="4 5">
    <name type="scientific">Zobellella endophytica</name>
    <dbReference type="NCBI Taxonomy" id="2116700"/>
    <lineage>
        <taxon>Bacteria</taxon>
        <taxon>Pseudomonadati</taxon>
        <taxon>Pseudomonadota</taxon>
        <taxon>Gammaproteobacteria</taxon>
        <taxon>Aeromonadales</taxon>
        <taxon>Aeromonadaceae</taxon>
        <taxon>Zobellella</taxon>
    </lineage>
</organism>
<accession>A0A2P7R1S2</accession>
<keyword evidence="2" id="KW-0812">Transmembrane</keyword>
<evidence type="ECO:0000256" key="2">
    <source>
        <dbReference type="SAM" id="Phobius"/>
    </source>
</evidence>
<feature type="domain" description="TRAP C4-dicarboxylate transport system permease DctM subunit" evidence="3">
    <location>
        <begin position="122"/>
        <end position="564"/>
    </location>
</feature>
<evidence type="ECO:0000256" key="1">
    <source>
        <dbReference type="RuleBase" id="RU369079"/>
    </source>
</evidence>
<dbReference type="EMBL" id="PXYG01000007">
    <property type="protein sequence ID" value="PSJ44134.1"/>
    <property type="molecule type" value="Genomic_DNA"/>
</dbReference>
<keyword evidence="2" id="KW-0472">Membrane</keyword>
<dbReference type="GO" id="GO:0005886">
    <property type="term" value="C:plasma membrane"/>
    <property type="evidence" value="ECO:0007669"/>
    <property type="project" value="UniProtKB-SubCell"/>
</dbReference>
<proteinExistence type="predicted"/>
<dbReference type="RefSeq" id="WP_106730586.1">
    <property type="nucleotide sequence ID" value="NZ_PXYG01000007.1"/>
</dbReference>
<dbReference type="PANTHER" id="PTHR43849">
    <property type="entry name" value="BLL3936 PROTEIN"/>
    <property type="match status" value="1"/>
</dbReference>
<feature type="transmembrane region" description="Helical" evidence="2">
    <location>
        <begin position="45"/>
        <end position="64"/>
    </location>
</feature>
<feature type="transmembrane region" description="Helical" evidence="2">
    <location>
        <begin position="608"/>
        <end position="637"/>
    </location>
</feature>
<keyword evidence="2" id="KW-1133">Transmembrane helix</keyword>
<feature type="transmembrane region" description="Helical" evidence="2">
    <location>
        <begin position="540"/>
        <end position="558"/>
    </location>
</feature>
<feature type="transmembrane region" description="Helical" evidence="2">
    <location>
        <begin position="182"/>
        <end position="204"/>
    </location>
</feature>
<feature type="transmembrane region" description="Helical" evidence="2">
    <location>
        <begin position="133"/>
        <end position="151"/>
    </location>
</feature>
<evidence type="ECO:0000259" key="3">
    <source>
        <dbReference type="Pfam" id="PF06808"/>
    </source>
</evidence>